<accession>Q3SLH1</accession>
<keyword evidence="2" id="KW-1185">Reference proteome</keyword>
<evidence type="ECO:0000313" key="2">
    <source>
        <dbReference type="Proteomes" id="UP000008291"/>
    </source>
</evidence>
<reference evidence="1 2" key="1">
    <citation type="journal article" date="2006" name="J. Bacteriol.">
        <title>The genome sequence of the obligately chemolithoautotrophic, facultatively anaerobic bacterium Thiobacillus denitrificans.</title>
        <authorList>
            <person name="Beller H.R."/>
            <person name="Chain P.S."/>
            <person name="Letain T.E."/>
            <person name="Chakicherla A."/>
            <person name="Larimer F.W."/>
            <person name="Richardson P.M."/>
            <person name="Coleman M.A."/>
            <person name="Wood A.P."/>
            <person name="Kelly D.P."/>
        </authorList>
    </citation>
    <scope>NUCLEOTIDE SEQUENCE [LARGE SCALE GENOMIC DNA]</scope>
    <source>
        <strain evidence="1 2">ATCC 25259</strain>
    </source>
</reference>
<dbReference type="STRING" id="292415.Tbd_0486"/>
<dbReference type="eggNOG" id="ENOG50336MT">
    <property type="taxonomic scope" value="Bacteria"/>
</dbReference>
<dbReference type="Proteomes" id="UP000008291">
    <property type="component" value="Chromosome"/>
</dbReference>
<dbReference type="OrthoDB" id="8564048at2"/>
<protein>
    <submittedName>
        <fullName evidence="1">Uncharacterized protein</fullName>
    </submittedName>
</protein>
<sequence length="120" mass="13388">MHVILHDKPVDIRLSAAAAKALARRSVPLVAEMELLFSCLLRKRVHFGERSENATAVDARLAVRFTPIMTRRCSVAEGGATPPSEGFPLENPRPYVPDWLAIDYRRGEWVGEFGYARGPD</sequence>
<name>Q3SLH1_THIDA</name>
<evidence type="ECO:0000313" key="1">
    <source>
        <dbReference type="EMBL" id="AAZ96439.1"/>
    </source>
</evidence>
<dbReference type="KEGG" id="tbd:Tbd_0486"/>
<gene>
    <name evidence="1" type="ordered locus">Tbd_0486</name>
</gene>
<dbReference type="AlphaFoldDB" id="Q3SLH1"/>
<organism evidence="1 2">
    <name type="scientific">Thiobacillus denitrificans (strain ATCC 25259 / T1)</name>
    <dbReference type="NCBI Taxonomy" id="292415"/>
    <lineage>
        <taxon>Bacteria</taxon>
        <taxon>Pseudomonadati</taxon>
        <taxon>Pseudomonadota</taxon>
        <taxon>Betaproteobacteria</taxon>
        <taxon>Nitrosomonadales</taxon>
        <taxon>Thiobacillaceae</taxon>
        <taxon>Thiobacillus</taxon>
    </lineage>
</organism>
<dbReference type="HOGENOM" id="CLU_153005_0_0_4"/>
<proteinExistence type="predicted"/>
<dbReference type="RefSeq" id="WP_011310998.1">
    <property type="nucleotide sequence ID" value="NC_007404.1"/>
</dbReference>
<dbReference type="EMBL" id="CP000116">
    <property type="protein sequence ID" value="AAZ96439.1"/>
    <property type="molecule type" value="Genomic_DNA"/>
</dbReference>